<keyword evidence="2" id="KW-0472">Membrane</keyword>
<dbReference type="Proteomes" id="UP001501446">
    <property type="component" value="Unassembled WGS sequence"/>
</dbReference>
<sequence>MGSVSDLPAGVAYVSALAPAGVAIVASIAAIIAWRSHVRQKRTDQRNVFWDRLVWALDQCSDQDADIYSVNMGMVVLTSLAKDSLMTAEDIEMIEQVNDIVVDRFSGIPPEEDEESTDPEATPRQQ</sequence>
<proteinExistence type="predicted"/>
<name>A0ABP8WVY3_9MICC</name>
<keyword evidence="4" id="KW-1185">Reference proteome</keyword>
<feature type="region of interest" description="Disordered" evidence="1">
    <location>
        <begin position="105"/>
        <end position="126"/>
    </location>
</feature>
<accession>A0ABP8WVY3</accession>
<keyword evidence="2" id="KW-0812">Transmembrane</keyword>
<evidence type="ECO:0000313" key="3">
    <source>
        <dbReference type="EMBL" id="GAA4696450.1"/>
    </source>
</evidence>
<gene>
    <name evidence="3" type="ORF">GCM10025781_12860</name>
</gene>
<feature type="transmembrane region" description="Helical" evidence="2">
    <location>
        <begin position="12"/>
        <end position="34"/>
    </location>
</feature>
<protein>
    <submittedName>
        <fullName evidence="3">Uncharacterized protein</fullName>
    </submittedName>
</protein>
<evidence type="ECO:0000256" key="2">
    <source>
        <dbReference type="SAM" id="Phobius"/>
    </source>
</evidence>
<evidence type="ECO:0000256" key="1">
    <source>
        <dbReference type="SAM" id="MobiDB-lite"/>
    </source>
</evidence>
<comment type="caution">
    <text evidence="3">The sequence shown here is derived from an EMBL/GenBank/DDBJ whole genome shotgun (WGS) entry which is preliminary data.</text>
</comment>
<dbReference type="EMBL" id="BAABLN010000014">
    <property type="protein sequence ID" value="GAA4696450.1"/>
    <property type="molecule type" value="Genomic_DNA"/>
</dbReference>
<keyword evidence="2" id="KW-1133">Transmembrane helix</keyword>
<evidence type="ECO:0000313" key="4">
    <source>
        <dbReference type="Proteomes" id="UP001501446"/>
    </source>
</evidence>
<dbReference type="RefSeq" id="WP_345310954.1">
    <property type="nucleotide sequence ID" value="NZ_BAABLN010000014.1"/>
</dbReference>
<reference evidence="4" key="1">
    <citation type="journal article" date="2019" name="Int. J. Syst. Evol. Microbiol.">
        <title>The Global Catalogue of Microorganisms (GCM) 10K type strain sequencing project: providing services to taxonomists for standard genome sequencing and annotation.</title>
        <authorList>
            <consortium name="The Broad Institute Genomics Platform"/>
            <consortium name="The Broad Institute Genome Sequencing Center for Infectious Disease"/>
            <person name="Wu L."/>
            <person name="Ma J."/>
        </authorList>
    </citation>
    <scope>NUCLEOTIDE SEQUENCE [LARGE SCALE GENOMIC DNA]</scope>
    <source>
        <strain evidence="4">JCM 18958</strain>
    </source>
</reference>
<organism evidence="3 4">
    <name type="scientific">Kocuria gwangalliensis</name>
    <dbReference type="NCBI Taxonomy" id="501592"/>
    <lineage>
        <taxon>Bacteria</taxon>
        <taxon>Bacillati</taxon>
        <taxon>Actinomycetota</taxon>
        <taxon>Actinomycetes</taxon>
        <taxon>Micrococcales</taxon>
        <taxon>Micrococcaceae</taxon>
        <taxon>Kocuria</taxon>
    </lineage>
</organism>